<accession>A0A4Y9ZEV1</accession>
<reference evidence="2 3" key="1">
    <citation type="submission" date="2019-02" db="EMBL/GenBank/DDBJ databases">
        <title>Genome sequencing of the rare red list fungi Dentipellis fragilis.</title>
        <authorList>
            <person name="Buettner E."/>
            <person name="Kellner H."/>
        </authorList>
    </citation>
    <scope>NUCLEOTIDE SEQUENCE [LARGE SCALE GENOMIC DNA]</scope>
    <source>
        <strain evidence="2 3">DSM 105465</strain>
    </source>
</reference>
<feature type="region of interest" description="Disordered" evidence="1">
    <location>
        <begin position="16"/>
        <end position="46"/>
    </location>
</feature>
<evidence type="ECO:0000256" key="1">
    <source>
        <dbReference type="SAM" id="MobiDB-lite"/>
    </source>
</evidence>
<organism evidence="2 3">
    <name type="scientific">Dentipellis fragilis</name>
    <dbReference type="NCBI Taxonomy" id="205917"/>
    <lineage>
        <taxon>Eukaryota</taxon>
        <taxon>Fungi</taxon>
        <taxon>Dikarya</taxon>
        <taxon>Basidiomycota</taxon>
        <taxon>Agaricomycotina</taxon>
        <taxon>Agaricomycetes</taxon>
        <taxon>Russulales</taxon>
        <taxon>Hericiaceae</taxon>
        <taxon>Dentipellis</taxon>
    </lineage>
</organism>
<protein>
    <submittedName>
        <fullName evidence="2">Uncharacterized protein</fullName>
    </submittedName>
</protein>
<feature type="region of interest" description="Disordered" evidence="1">
    <location>
        <begin position="370"/>
        <end position="394"/>
    </location>
</feature>
<proteinExistence type="predicted"/>
<dbReference type="AlphaFoldDB" id="A0A4Y9ZEV1"/>
<keyword evidence="3" id="KW-1185">Reference proteome</keyword>
<evidence type="ECO:0000313" key="2">
    <source>
        <dbReference type="EMBL" id="TFY72298.1"/>
    </source>
</evidence>
<evidence type="ECO:0000313" key="3">
    <source>
        <dbReference type="Proteomes" id="UP000298327"/>
    </source>
</evidence>
<dbReference type="Proteomes" id="UP000298327">
    <property type="component" value="Unassembled WGS sequence"/>
</dbReference>
<dbReference type="EMBL" id="SEOQ01000018">
    <property type="protein sequence ID" value="TFY72298.1"/>
    <property type="molecule type" value="Genomic_DNA"/>
</dbReference>
<comment type="caution">
    <text evidence="2">The sequence shown here is derived from an EMBL/GenBank/DDBJ whole genome shotgun (WGS) entry which is preliminary data.</text>
</comment>
<sequence length="394" mass="42002">MHTVPITAHAHATVACRDRDGPPTASLPFASAPPLPGSGHPSGSCCRDSDTTLFAALQRPDSRPAWSVDIRRATTAKASPFAFHWLARLGPAEMQNLRHSARVHIAPVDELEIFVCLSDEDAGRNSVESGPWTLHIRTVRTEGLAGGGLAARSIVAAPVSSPATLPRHQICLAQSVSISRGSICAPFCQACIMQAEHIGRGGAMKRVHLRSAARPQVSWTLRIRGRRAVRRLAHPAVVRSAEMSNVRHAVNGHANARRYGWLRAGDGKSKQRGISSLAALLAPGGQGSMLVPAGVSGAQGIPWRDPDRHGAPASAPPHHFQHSCHSARQSTLIKLACPSRRSGTTTTLFFCHARRATSAGRTFMADRMQASGATTSHREGLVSTLGKRTEKYAG</sequence>
<name>A0A4Y9ZEV1_9AGAM</name>
<gene>
    <name evidence="2" type="ORF">EVG20_g705</name>
</gene>